<comment type="caution">
    <text evidence="1">The sequence shown here is derived from an EMBL/GenBank/DDBJ whole genome shotgun (WGS) entry which is preliminary data.</text>
</comment>
<evidence type="ECO:0000313" key="2">
    <source>
        <dbReference type="Proteomes" id="UP000634136"/>
    </source>
</evidence>
<reference evidence="1" key="1">
    <citation type="submission" date="2020-09" db="EMBL/GenBank/DDBJ databases">
        <title>Genome-Enabled Discovery of Anthraquinone Biosynthesis in Senna tora.</title>
        <authorList>
            <person name="Kang S.-H."/>
            <person name="Pandey R.P."/>
            <person name="Lee C.-M."/>
            <person name="Sim J.-S."/>
            <person name="Jeong J.-T."/>
            <person name="Choi B.-S."/>
            <person name="Jung M."/>
            <person name="Ginzburg D."/>
            <person name="Zhao K."/>
            <person name="Won S.Y."/>
            <person name="Oh T.-J."/>
            <person name="Yu Y."/>
            <person name="Kim N.-H."/>
            <person name="Lee O.R."/>
            <person name="Lee T.-H."/>
            <person name="Bashyal P."/>
            <person name="Kim T.-S."/>
            <person name="Lee W.-H."/>
            <person name="Kawkins C."/>
            <person name="Kim C.-K."/>
            <person name="Kim J.S."/>
            <person name="Ahn B.O."/>
            <person name="Rhee S.Y."/>
            <person name="Sohng J.K."/>
        </authorList>
    </citation>
    <scope>NUCLEOTIDE SEQUENCE</scope>
    <source>
        <tissue evidence="1">Leaf</tissue>
    </source>
</reference>
<organism evidence="1 2">
    <name type="scientific">Senna tora</name>
    <dbReference type="NCBI Taxonomy" id="362788"/>
    <lineage>
        <taxon>Eukaryota</taxon>
        <taxon>Viridiplantae</taxon>
        <taxon>Streptophyta</taxon>
        <taxon>Embryophyta</taxon>
        <taxon>Tracheophyta</taxon>
        <taxon>Spermatophyta</taxon>
        <taxon>Magnoliopsida</taxon>
        <taxon>eudicotyledons</taxon>
        <taxon>Gunneridae</taxon>
        <taxon>Pentapetalae</taxon>
        <taxon>rosids</taxon>
        <taxon>fabids</taxon>
        <taxon>Fabales</taxon>
        <taxon>Fabaceae</taxon>
        <taxon>Caesalpinioideae</taxon>
        <taxon>Cassia clade</taxon>
        <taxon>Senna</taxon>
    </lineage>
</organism>
<evidence type="ECO:0000313" key="1">
    <source>
        <dbReference type="EMBL" id="KAF7802098.1"/>
    </source>
</evidence>
<sequence>MAVRRLGNRWDGVKRGILYRGLTIVILG</sequence>
<gene>
    <name evidence="1" type="ORF">G2W53_041209</name>
</gene>
<dbReference type="Proteomes" id="UP000634136">
    <property type="component" value="Unassembled WGS sequence"/>
</dbReference>
<dbReference type="AlphaFoldDB" id="A0A834VXS5"/>
<proteinExistence type="predicted"/>
<protein>
    <submittedName>
        <fullName evidence="1">Uncharacterized protein</fullName>
    </submittedName>
</protein>
<keyword evidence="2" id="KW-1185">Reference proteome</keyword>
<name>A0A834VXS5_9FABA</name>
<dbReference type="EMBL" id="JAAIUW010000013">
    <property type="protein sequence ID" value="KAF7802098.1"/>
    <property type="molecule type" value="Genomic_DNA"/>
</dbReference>
<accession>A0A834VXS5</accession>